<dbReference type="InterPro" id="IPR002299">
    <property type="entry name" value="Porin_Neis"/>
</dbReference>
<evidence type="ECO:0000259" key="11">
    <source>
        <dbReference type="Pfam" id="PF13609"/>
    </source>
</evidence>
<feature type="domain" description="Porin" evidence="11">
    <location>
        <begin position="28"/>
        <end position="356"/>
    </location>
</feature>
<evidence type="ECO:0000256" key="6">
    <source>
        <dbReference type="ARBA" id="ARBA00022729"/>
    </source>
</evidence>
<evidence type="ECO:0000313" key="12">
    <source>
        <dbReference type="EMBL" id="QBI02959.1"/>
    </source>
</evidence>
<dbReference type="CDD" id="cd00342">
    <property type="entry name" value="gram_neg_porins"/>
    <property type="match status" value="1"/>
</dbReference>
<organism evidence="12 13">
    <name type="scientific">Pseudoduganella albidiflava</name>
    <dbReference type="NCBI Taxonomy" id="321983"/>
    <lineage>
        <taxon>Bacteria</taxon>
        <taxon>Pseudomonadati</taxon>
        <taxon>Pseudomonadota</taxon>
        <taxon>Betaproteobacteria</taxon>
        <taxon>Burkholderiales</taxon>
        <taxon>Oxalobacteraceae</taxon>
        <taxon>Telluria group</taxon>
        <taxon>Pseudoduganella</taxon>
    </lineage>
</organism>
<keyword evidence="4" id="KW-1134">Transmembrane beta strand</keyword>
<dbReference type="InterPro" id="IPR050298">
    <property type="entry name" value="Gram-neg_bact_OMP"/>
</dbReference>
<dbReference type="PANTHER" id="PTHR34501">
    <property type="entry name" value="PROTEIN YDDL-RELATED"/>
    <property type="match status" value="1"/>
</dbReference>
<dbReference type="InterPro" id="IPR023614">
    <property type="entry name" value="Porin_dom_sf"/>
</dbReference>
<keyword evidence="3" id="KW-0813">Transport</keyword>
<keyword evidence="6" id="KW-0732">Signal</keyword>
<dbReference type="Gene3D" id="2.40.160.10">
    <property type="entry name" value="Porin"/>
    <property type="match status" value="1"/>
</dbReference>
<dbReference type="Pfam" id="PF13609">
    <property type="entry name" value="Porin_4"/>
    <property type="match status" value="1"/>
</dbReference>
<keyword evidence="10" id="KW-0998">Cell outer membrane</keyword>
<reference evidence="12 13" key="1">
    <citation type="submission" date="2019-02" db="EMBL/GenBank/DDBJ databases">
        <title>Draft Genome Sequences of Six Type Strains of the Genus Massilia.</title>
        <authorList>
            <person name="Miess H."/>
            <person name="Frediansyhah A."/>
            <person name="Gross H."/>
        </authorList>
    </citation>
    <scope>NUCLEOTIDE SEQUENCE [LARGE SCALE GENOMIC DNA]</scope>
    <source>
        <strain evidence="12 13">DSM 17472</strain>
    </source>
</reference>
<dbReference type="EMBL" id="CP036401">
    <property type="protein sequence ID" value="QBI02959.1"/>
    <property type="molecule type" value="Genomic_DNA"/>
</dbReference>
<dbReference type="SUPFAM" id="SSF56935">
    <property type="entry name" value="Porins"/>
    <property type="match status" value="1"/>
</dbReference>
<keyword evidence="9" id="KW-0472">Membrane</keyword>
<protein>
    <submittedName>
        <fullName evidence="12">Porin</fullName>
    </submittedName>
</protein>
<evidence type="ECO:0000256" key="1">
    <source>
        <dbReference type="ARBA" id="ARBA00004571"/>
    </source>
</evidence>
<dbReference type="PRINTS" id="PR00184">
    <property type="entry name" value="NEISSPPORIN"/>
</dbReference>
<evidence type="ECO:0000256" key="5">
    <source>
        <dbReference type="ARBA" id="ARBA00022692"/>
    </source>
</evidence>
<evidence type="ECO:0000256" key="9">
    <source>
        <dbReference type="ARBA" id="ARBA00023136"/>
    </source>
</evidence>
<evidence type="ECO:0000313" key="13">
    <source>
        <dbReference type="Proteomes" id="UP000292307"/>
    </source>
</evidence>
<evidence type="ECO:0000256" key="7">
    <source>
        <dbReference type="ARBA" id="ARBA00023065"/>
    </source>
</evidence>
<comment type="subcellular location">
    <subcellularLocation>
        <location evidence="1">Cell outer membrane</location>
        <topology evidence="1">Multi-pass membrane protein</topology>
    </subcellularLocation>
</comment>
<keyword evidence="7" id="KW-0406">Ion transport</keyword>
<keyword evidence="5" id="KW-0812">Transmembrane</keyword>
<dbReference type="InterPro" id="IPR033900">
    <property type="entry name" value="Gram_neg_porin_domain"/>
</dbReference>
<name>A0ABX5RYU5_9BURK</name>
<dbReference type="PRINTS" id="PR00182">
    <property type="entry name" value="ECOLNEIPORIN"/>
</dbReference>
<keyword evidence="13" id="KW-1185">Reference proteome</keyword>
<comment type="subunit">
    <text evidence="2">Homotrimer.</text>
</comment>
<gene>
    <name evidence="12" type="ORF">EYF70_20495</name>
</gene>
<proteinExistence type="predicted"/>
<dbReference type="InterPro" id="IPR001702">
    <property type="entry name" value="Porin_Gram-ve"/>
</dbReference>
<sequence>MIRRVRPRAVSQSDQLQQENIKVKKLTLAVLIAGSFAATASAQSNVTIYGIVDAGIVRETGGAAGDVTKVTSGIGSQSRIGFRGTEDLGNGLSAIFTLESGYKIDDGAIDSSGALFNRQAFVGLSSKTLGTLTLGRQYNPLYNALSKIADPFGAGYAGSAKNLFPTGGVNTRVSNAIVYTTPKWAGFSVEGLYALGEQAGDSEAGRVFSIGFNYTSGGLNAALVYNNRNNDTVASGTTPAAEREDGKNTLLAVNYDFKVVKVFAAFERDKGLNSSPIPVANAFGYAVAPRASLEADDALVGVQVPVGSGKIIASWMNKNDKTVNNQDARQWAVGYSHDLSKRTSAYVAYAKIDNKNGAGYTVGNNNETGSGDTGFNLGIRHTF</sequence>
<dbReference type="Proteomes" id="UP000292307">
    <property type="component" value="Chromosome"/>
</dbReference>
<evidence type="ECO:0000256" key="8">
    <source>
        <dbReference type="ARBA" id="ARBA00023114"/>
    </source>
</evidence>
<evidence type="ECO:0000256" key="2">
    <source>
        <dbReference type="ARBA" id="ARBA00011233"/>
    </source>
</evidence>
<dbReference type="PANTHER" id="PTHR34501:SF9">
    <property type="entry name" value="MAJOR OUTER MEMBRANE PROTEIN P.IA"/>
    <property type="match status" value="1"/>
</dbReference>
<keyword evidence="8" id="KW-0626">Porin</keyword>
<accession>A0ABX5RYU5</accession>
<evidence type="ECO:0000256" key="3">
    <source>
        <dbReference type="ARBA" id="ARBA00022448"/>
    </source>
</evidence>
<evidence type="ECO:0000256" key="10">
    <source>
        <dbReference type="ARBA" id="ARBA00023237"/>
    </source>
</evidence>
<evidence type="ECO:0000256" key="4">
    <source>
        <dbReference type="ARBA" id="ARBA00022452"/>
    </source>
</evidence>